<dbReference type="InterPro" id="IPR032675">
    <property type="entry name" value="LRR_dom_sf"/>
</dbReference>
<feature type="domain" description="NB-ARC" evidence="7">
    <location>
        <begin position="279"/>
        <end position="447"/>
    </location>
</feature>
<organism evidence="10 11">
    <name type="scientific">Punica granatum</name>
    <name type="common">Pomegranate</name>
    <dbReference type="NCBI Taxonomy" id="22663"/>
    <lineage>
        <taxon>Eukaryota</taxon>
        <taxon>Viridiplantae</taxon>
        <taxon>Streptophyta</taxon>
        <taxon>Embryophyta</taxon>
        <taxon>Tracheophyta</taxon>
        <taxon>Spermatophyta</taxon>
        <taxon>Magnoliopsida</taxon>
        <taxon>eudicotyledons</taxon>
        <taxon>Gunneridae</taxon>
        <taxon>Pentapetalae</taxon>
        <taxon>rosids</taxon>
        <taxon>malvids</taxon>
        <taxon>Myrtales</taxon>
        <taxon>Lythraceae</taxon>
        <taxon>Punica</taxon>
    </lineage>
</organism>
<evidence type="ECO:0000256" key="2">
    <source>
        <dbReference type="ARBA" id="ARBA00022614"/>
    </source>
</evidence>
<keyword evidence="5" id="KW-0611">Plant defense</keyword>
<gene>
    <name evidence="11" type="primary">LOC116188204</name>
</gene>
<reference evidence="10" key="1">
    <citation type="journal article" date="2020" name="Plant Biotechnol. J.">
        <title>The pomegranate (Punica granatum L.) draft genome dissects genetic divergence between soft- and hard-seeded cultivars.</title>
        <authorList>
            <person name="Luo X."/>
            <person name="Li H."/>
            <person name="Wu Z."/>
            <person name="Yao W."/>
            <person name="Zhao P."/>
            <person name="Cao D."/>
            <person name="Yu H."/>
            <person name="Li K."/>
            <person name="Poudel K."/>
            <person name="Zhao D."/>
            <person name="Zhang F."/>
            <person name="Xia X."/>
            <person name="Chen L."/>
            <person name="Wang Q."/>
            <person name="Jing D."/>
            <person name="Cao S."/>
        </authorList>
    </citation>
    <scope>NUCLEOTIDE SEQUENCE [LARGE SCALE GENOMIC DNA]</scope>
    <source>
        <strain evidence="10">cv. Tunisia</strain>
    </source>
</reference>
<dbReference type="Gene3D" id="3.80.10.10">
    <property type="entry name" value="Ribonuclease Inhibitor"/>
    <property type="match status" value="1"/>
</dbReference>
<dbReference type="OrthoDB" id="664960at2759"/>
<dbReference type="FunFam" id="3.40.50.300:FF:001091">
    <property type="entry name" value="Probable disease resistance protein At1g61300"/>
    <property type="match status" value="1"/>
</dbReference>
<dbReference type="GO" id="GO:0006952">
    <property type="term" value="P:defense response"/>
    <property type="evidence" value="ECO:0007669"/>
    <property type="project" value="UniProtKB-KW"/>
</dbReference>
<dbReference type="PANTHER" id="PTHR33463:SF204">
    <property type="entry name" value="NB-ARC DOMAIN-CONTAINING PROTEIN"/>
    <property type="match status" value="1"/>
</dbReference>
<evidence type="ECO:0000256" key="5">
    <source>
        <dbReference type="ARBA" id="ARBA00022821"/>
    </source>
</evidence>
<evidence type="ECO:0000256" key="1">
    <source>
        <dbReference type="ARBA" id="ARBA00008894"/>
    </source>
</evidence>
<dbReference type="FunFam" id="1.10.10.10:FF:000322">
    <property type="entry name" value="Probable disease resistance protein At1g63360"/>
    <property type="match status" value="1"/>
</dbReference>
<dbReference type="Pfam" id="PF13855">
    <property type="entry name" value="LRR_8"/>
    <property type="match status" value="1"/>
</dbReference>
<sequence>MADFAKTVFDTGLTCWDRTAKYRKYIRSLGDNLTALEIKTDELGSVYNDVNRLAETAEGEGWIRKSDAAGWLDRVKALREEADEILADGKQIMGRICLCGLCYRNCRSRYEQSKLAEAKKAELETELLQGRNFRVKYDVAYEPADLILERSLQALRYKMDELCGVFETVKKRVKREEDQHLVRTPEVRGWLERVKLVLEKEVGEILERGTLELGKSCKKGGGDFHSQRNFTSISRSADEKRVILEGLLGECRGFTELTCKPDDPLMVEITLEPPVGMNSMFQEVWNWVEDESVRCVGIFGMGGVGKTTLLNRVHNQFLQVSHDYNFVLRVVVSRPVNLENLQKAIWEKLKLPEDEWDPSDKESTTSAILKSMKDKNFLLFMDDLWDAIDLLIDLGIPCHDHQNKCKIIFTTRSVEVCNRMKVDKRKKVECLPPNDALQLFRQKLGEKTWISHPGIPEIAHTLVHECKYLPLALITVARAMAGTMDLEDWMNAEKDLKRQVSKFTDMEEEVLKKLEFSYNRLPDEIHKRCFLYLSIFPEDHEIYEDDAIVLWIGEGFLDECDDVHEARTYGRKVFRKLRHACLVESVRQSTPLGEIVKMHDFVREMCLWVYSEHGSKKKKVFVQEEVESFRMEDLKKWKDAERISLWRVESSVDDTSLATISCSRLSTLIIRDTNLRTIPDELFLSMPCLRVLDLSDNYNLQELPDSIWKLINLRYLNLDRAEGKTHEVPVEIKNMSNLVVLILSRNFLVSAEVISNLSSLRLFYWSNVSKYWWKFESSAKFCEIELLEVLQMMQSVEEIDITLITAEGVEKLQSCPKLTSHVRGLCLFVCYGLASFRISVSFMRRLECLQSLDLYYCDFTEINVGTGEYEGSYESPGRYSSNVESHAPKPASFASRDSFQGLRYVTIRRCKDLENVTSLIYHAPFLENLHIEGCGSMKELIVEDIEDNHVTSNRVFPWLASLRLDYLTNLERICRRTLPFPALKEIIVRECPKLKELPMTRDSAKNSLQVIEGEQEWWEGLKWDDPASKQVFSTKFVSCSDAMI</sequence>
<dbReference type="InterPro" id="IPR027417">
    <property type="entry name" value="P-loop_NTPase"/>
</dbReference>
<evidence type="ECO:0000313" key="11">
    <source>
        <dbReference type="RefSeq" id="XP_031373266.1"/>
    </source>
</evidence>
<keyword evidence="4" id="KW-0547">Nucleotide-binding</keyword>
<feature type="domain" description="Disease resistance protein At4g27190-like leucine-rich repeats" evidence="8">
    <location>
        <begin position="895"/>
        <end position="997"/>
    </location>
</feature>
<dbReference type="InterPro" id="IPR001611">
    <property type="entry name" value="Leu-rich_rpt"/>
</dbReference>
<dbReference type="SUPFAM" id="SSF52540">
    <property type="entry name" value="P-loop containing nucleoside triphosphate hydrolases"/>
    <property type="match status" value="1"/>
</dbReference>
<dbReference type="Proteomes" id="UP000515151">
    <property type="component" value="Chromosome 8"/>
</dbReference>
<keyword evidence="2" id="KW-0433">Leucine-rich repeat</keyword>
<accession>A0A6P8BU96</accession>
<dbReference type="Pfam" id="PF23559">
    <property type="entry name" value="WHD_DRP"/>
    <property type="match status" value="1"/>
</dbReference>
<dbReference type="Gene3D" id="1.10.8.430">
    <property type="entry name" value="Helical domain of apoptotic protease-activating factors"/>
    <property type="match status" value="1"/>
</dbReference>
<dbReference type="RefSeq" id="XP_031373266.1">
    <property type="nucleotide sequence ID" value="XM_031517406.1"/>
</dbReference>
<evidence type="ECO:0000256" key="4">
    <source>
        <dbReference type="ARBA" id="ARBA00022741"/>
    </source>
</evidence>
<dbReference type="Pfam" id="PF00931">
    <property type="entry name" value="NB-ARC"/>
    <property type="match status" value="1"/>
</dbReference>
<reference evidence="11" key="2">
    <citation type="submission" date="2025-08" db="UniProtKB">
        <authorList>
            <consortium name="RefSeq"/>
        </authorList>
    </citation>
    <scope>IDENTIFICATION</scope>
    <source>
        <tissue evidence="11">Leaf</tissue>
    </source>
</reference>
<dbReference type="Gene3D" id="3.40.50.300">
    <property type="entry name" value="P-loop containing nucleotide triphosphate hydrolases"/>
    <property type="match status" value="1"/>
</dbReference>
<dbReference type="GeneID" id="116188204"/>
<dbReference type="InterPro" id="IPR002182">
    <property type="entry name" value="NB-ARC"/>
</dbReference>
<dbReference type="Gene3D" id="1.10.10.10">
    <property type="entry name" value="Winged helix-like DNA-binding domain superfamily/Winged helix DNA-binding domain"/>
    <property type="match status" value="1"/>
</dbReference>
<protein>
    <submittedName>
        <fullName evidence="11">Probable disease resistance protein At5g63020 isoform X1</fullName>
    </submittedName>
</protein>
<comment type="similarity">
    <text evidence="1">Belongs to the disease resistance NB-LRR family.</text>
</comment>
<feature type="domain" description="Disease resistance protein winged helix" evidence="9">
    <location>
        <begin position="535"/>
        <end position="605"/>
    </location>
</feature>
<dbReference type="PRINTS" id="PR00364">
    <property type="entry name" value="DISEASERSIST"/>
</dbReference>
<dbReference type="InterPro" id="IPR058922">
    <property type="entry name" value="WHD_DRP"/>
</dbReference>
<dbReference type="PANTHER" id="PTHR33463">
    <property type="entry name" value="NB-ARC DOMAIN-CONTAINING PROTEIN-RELATED"/>
    <property type="match status" value="1"/>
</dbReference>
<dbReference type="InterPro" id="IPR042197">
    <property type="entry name" value="Apaf_helical"/>
</dbReference>
<evidence type="ECO:0000259" key="7">
    <source>
        <dbReference type="Pfam" id="PF00931"/>
    </source>
</evidence>
<dbReference type="AlphaFoldDB" id="A0A6P8BU96"/>
<dbReference type="Pfam" id="PF23247">
    <property type="entry name" value="LRR_RPS2"/>
    <property type="match status" value="1"/>
</dbReference>
<dbReference type="GO" id="GO:0005524">
    <property type="term" value="F:ATP binding"/>
    <property type="evidence" value="ECO:0007669"/>
    <property type="project" value="UniProtKB-KW"/>
</dbReference>
<dbReference type="InterPro" id="IPR036388">
    <property type="entry name" value="WH-like_DNA-bd_sf"/>
</dbReference>
<name>A0A6P8BU96_PUNGR</name>
<keyword evidence="10" id="KW-1185">Reference proteome</keyword>
<keyword evidence="6" id="KW-0067">ATP-binding</keyword>
<proteinExistence type="inferred from homology"/>
<keyword evidence="3" id="KW-0677">Repeat</keyword>
<evidence type="ECO:0000313" key="10">
    <source>
        <dbReference type="Proteomes" id="UP000515151"/>
    </source>
</evidence>
<evidence type="ECO:0000259" key="9">
    <source>
        <dbReference type="Pfam" id="PF23559"/>
    </source>
</evidence>
<dbReference type="InterPro" id="IPR050905">
    <property type="entry name" value="Plant_NBS-LRR"/>
</dbReference>
<dbReference type="InterPro" id="IPR057135">
    <property type="entry name" value="At4g27190-like_LRR"/>
</dbReference>
<evidence type="ECO:0000259" key="8">
    <source>
        <dbReference type="Pfam" id="PF23247"/>
    </source>
</evidence>
<dbReference type="GO" id="GO:0043531">
    <property type="term" value="F:ADP binding"/>
    <property type="evidence" value="ECO:0007669"/>
    <property type="project" value="InterPro"/>
</dbReference>
<dbReference type="SUPFAM" id="SSF52058">
    <property type="entry name" value="L domain-like"/>
    <property type="match status" value="1"/>
</dbReference>
<evidence type="ECO:0000256" key="3">
    <source>
        <dbReference type="ARBA" id="ARBA00022737"/>
    </source>
</evidence>
<evidence type="ECO:0000256" key="6">
    <source>
        <dbReference type="ARBA" id="ARBA00022840"/>
    </source>
</evidence>